<evidence type="ECO:0000313" key="3">
    <source>
        <dbReference type="Proteomes" id="UP000007800"/>
    </source>
</evidence>
<evidence type="ECO:0000313" key="2">
    <source>
        <dbReference type="EMBL" id="EER14963.1"/>
    </source>
</evidence>
<keyword evidence="3" id="KW-1185">Reference proteome</keyword>
<dbReference type="InParanoid" id="C5KK51"/>
<dbReference type="AlphaFoldDB" id="C5KK51"/>
<reference evidence="2 3" key="1">
    <citation type="submission" date="2008-07" db="EMBL/GenBank/DDBJ databases">
        <authorList>
            <person name="El-Sayed N."/>
            <person name="Caler E."/>
            <person name="Inman J."/>
            <person name="Amedeo P."/>
            <person name="Hass B."/>
            <person name="Wortman J."/>
        </authorList>
    </citation>
    <scope>NUCLEOTIDE SEQUENCE [LARGE SCALE GENOMIC DNA]</scope>
    <source>
        <strain evidence="3">ATCC 50983 / TXsc</strain>
    </source>
</reference>
<name>C5KK51_PERM5</name>
<feature type="compositionally biased region" description="Acidic residues" evidence="1">
    <location>
        <begin position="97"/>
        <end position="112"/>
    </location>
</feature>
<accession>C5KK51</accession>
<feature type="region of interest" description="Disordered" evidence="1">
    <location>
        <begin position="38"/>
        <end position="115"/>
    </location>
</feature>
<feature type="compositionally biased region" description="Low complexity" evidence="1">
    <location>
        <begin position="49"/>
        <end position="61"/>
    </location>
</feature>
<evidence type="ECO:0000256" key="1">
    <source>
        <dbReference type="SAM" id="MobiDB-lite"/>
    </source>
</evidence>
<dbReference type="RefSeq" id="XP_002783167.1">
    <property type="nucleotide sequence ID" value="XM_002783121.1"/>
</dbReference>
<sequence>MNTHFVALGDVVIDHIPIQADVMPDHIFVSWNGLNETPLPVDDREEDQASSPEAPPSSEVSSESDDNKDVQVTVPSCPVEATGHEAPVAHERPPDATNEDVELDNESDDEPSPEITERQLEAVRTASEQIHLHRSFQPRPSRYKFVLSSVC</sequence>
<protein>
    <submittedName>
        <fullName evidence="2">Uncharacterized protein</fullName>
    </submittedName>
</protein>
<dbReference type="Proteomes" id="UP000007800">
    <property type="component" value="Unassembled WGS sequence"/>
</dbReference>
<proteinExistence type="predicted"/>
<dbReference type="EMBL" id="GG673688">
    <property type="protein sequence ID" value="EER14963.1"/>
    <property type="molecule type" value="Genomic_DNA"/>
</dbReference>
<organism evidence="3">
    <name type="scientific">Perkinsus marinus (strain ATCC 50983 / TXsc)</name>
    <dbReference type="NCBI Taxonomy" id="423536"/>
    <lineage>
        <taxon>Eukaryota</taxon>
        <taxon>Sar</taxon>
        <taxon>Alveolata</taxon>
        <taxon>Perkinsozoa</taxon>
        <taxon>Perkinsea</taxon>
        <taxon>Perkinsida</taxon>
        <taxon>Perkinsidae</taxon>
        <taxon>Perkinsus</taxon>
    </lineage>
</organism>
<gene>
    <name evidence="2" type="ORF">Pmar_PMAR023287</name>
</gene>
<dbReference type="GeneID" id="9061848"/>